<accession>A0AAN6TIX3</accession>
<dbReference type="GO" id="GO:0005737">
    <property type="term" value="C:cytoplasm"/>
    <property type="evidence" value="ECO:0007669"/>
    <property type="project" value="TreeGrafter"/>
</dbReference>
<dbReference type="EC" id="3.4.22.49" evidence="2"/>
<feature type="compositionally biased region" description="Polar residues" evidence="5">
    <location>
        <begin position="44"/>
        <end position="55"/>
    </location>
</feature>
<dbReference type="InterPro" id="IPR005314">
    <property type="entry name" value="Peptidase_C50"/>
</dbReference>
<dbReference type="GO" id="GO:0004197">
    <property type="term" value="F:cysteine-type endopeptidase activity"/>
    <property type="evidence" value="ECO:0007669"/>
    <property type="project" value="InterPro"/>
</dbReference>
<dbReference type="PANTHER" id="PTHR12792:SF0">
    <property type="entry name" value="SEPARIN"/>
    <property type="match status" value="1"/>
</dbReference>
<dbReference type="GO" id="GO:0044732">
    <property type="term" value="C:mitotic spindle pole body"/>
    <property type="evidence" value="ECO:0007669"/>
    <property type="project" value="TreeGrafter"/>
</dbReference>
<keyword evidence="3" id="KW-0378">Hydrolase</keyword>
<dbReference type="Gene3D" id="1.25.40.10">
    <property type="entry name" value="Tetratricopeptide repeat domain"/>
    <property type="match status" value="1"/>
</dbReference>
<feature type="region of interest" description="Disordered" evidence="5">
    <location>
        <begin position="1918"/>
        <end position="1945"/>
    </location>
</feature>
<dbReference type="EMBL" id="MU853335">
    <property type="protein sequence ID" value="KAK4115196.1"/>
    <property type="molecule type" value="Genomic_DNA"/>
</dbReference>
<feature type="domain" description="Peptidase C50" evidence="6">
    <location>
        <begin position="1906"/>
        <end position="2017"/>
    </location>
</feature>
<reference evidence="7" key="2">
    <citation type="submission" date="2023-05" db="EMBL/GenBank/DDBJ databases">
        <authorList>
            <consortium name="Lawrence Berkeley National Laboratory"/>
            <person name="Steindorff A."/>
            <person name="Hensen N."/>
            <person name="Bonometti L."/>
            <person name="Westerberg I."/>
            <person name="Brannstrom I.O."/>
            <person name="Guillou S."/>
            <person name="Cros-Aarteil S."/>
            <person name="Calhoun S."/>
            <person name="Haridas S."/>
            <person name="Kuo A."/>
            <person name="Mondo S."/>
            <person name="Pangilinan J."/>
            <person name="Riley R."/>
            <person name="Labutti K."/>
            <person name="Andreopoulos B."/>
            <person name="Lipzen A."/>
            <person name="Chen C."/>
            <person name="Yanf M."/>
            <person name="Daum C."/>
            <person name="Ng V."/>
            <person name="Clum A."/>
            <person name="Ohm R."/>
            <person name="Martin F."/>
            <person name="Silar P."/>
            <person name="Natvig D."/>
            <person name="Lalanne C."/>
            <person name="Gautier V."/>
            <person name="Ament-Velasquez S.L."/>
            <person name="Kruys A."/>
            <person name="Hutchinson M.I."/>
            <person name="Powell A.J."/>
            <person name="Barry K."/>
            <person name="Miller A.N."/>
            <person name="Grigoriev I.V."/>
            <person name="Debuchy R."/>
            <person name="Gladieux P."/>
            <person name="Thoren M.H."/>
            <person name="Johannesson H."/>
        </authorList>
    </citation>
    <scope>NUCLEOTIDE SEQUENCE</scope>
    <source>
        <strain evidence="7">CBS 508.74</strain>
    </source>
</reference>
<dbReference type="PANTHER" id="PTHR12792">
    <property type="entry name" value="EXTRA SPINDLE POLES 1-RELATED"/>
    <property type="match status" value="1"/>
</dbReference>
<evidence type="ECO:0000313" key="8">
    <source>
        <dbReference type="Proteomes" id="UP001302812"/>
    </source>
</evidence>
<feature type="compositionally biased region" description="Polar residues" evidence="5">
    <location>
        <begin position="124"/>
        <end position="146"/>
    </location>
</feature>
<comment type="catalytic activity">
    <reaction evidence="1">
        <text>All bonds known to be hydrolyzed by this endopeptidase have arginine in P1 and an acidic residue in P4. P6 is often occupied by an acidic residue or by a hydroxy-amino-acid residue, the phosphorylation of which enhances cleavage.</text>
        <dbReference type="EC" id="3.4.22.49"/>
    </reaction>
</comment>
<dbReference type="Proteomes" id="UP001302812">
    <property type="component" value="Unassembled WGS sequence"/>
</dbReference>
<evidence type="ECO:0000313" key="7">
    <source>
        <dbReference type="EMBL" id="KAK4115196.1"/>
    </source>
</evidence>
<dbReference type="Pfam" id="PF03568">
    <property type="entry name" value="Separin_C"/>
    <property type="match status" value="1"/>
</dbReference>
<evidence type="ECO:0000256" key="3">
    <source>
        <dbReference type="ARBA" id="ARBA00022801"/>
    </source>
</evidence>
<dbReference type="InterPro" id="IPR011990">
    <property type="entry name" value="TPR-like_helical_dom_sf"/>
</dbReference>
<dbReference type="GeneID" id="89938732"/>
<feature type="region of interest" description="Disordered" evidence="5">
    <location>
        <begin position="1303"/>
        <end position="1322"/>
    </location>
</feature>
<feature type="region of interest" description="Disordered" evidence="5">
    <location>
        <begin position="1877"/>
        <end position="1901"/>
    </location>
</feature>
<reference evidence="7" key="1">
    <citation type="journal article" date="2023" name="Mol. Phylogenet. Evol.">
        <title>Genome-scale phylogeny and comparative genomics of the fungal order Sordariales.</title>
        <authorList>
            <person name="Hensen N."/>
            <person name="Bonometti L."/>
            <person name="Westerberg I."/>
            <person name="Brannstrom I.O."/>
            <person name="Guillou S."/>
            <person name="Cros-Aarteil S."/>
            <person name="Calhoun S."/>
            <person name="Haridas S."/>
            <person name="Kuo A."/>
            <person name="Mondo S."/>
            <person name="Pangilinan J."/>
            <person name="Riley R."/>
            <person name="LaButti K."/>
            <person name="Andreopoulos B."/>
            <person name="Lipzen A."/>
            <person name="Chen C."/>
            <person name="Yan M."/>
            <person name="Daum C."/>
            <person name="Ng V."/>
            <person name="Clum A."/>
            <person name="Steindorff A."/>
            <person name="Ohm R.A."/>
            <person name="Martin F."/>
            <person name="Silar P."/>
            <person name="Natvig D.O."/>
            <person name="Lalanne C."/>
            <person name="Gautier V."/>
            <person name="Ament-Velasquez S.L."/>
            <person name="Kruys A."/>
            <person name="Hutchinson M.I."/>
            <person name="Powell A.J."/>
            <person name="Barry K."/>
            <person name="Miller A.N."/>
            <person name="Grigoriev I.V."/>
            <person name="Debuchy R."/>
            <person name="Gladieux P."/>
            <person name="Hiltunen Thoren M."/>
            <person name="Johannesson H."/>
        </authorList>
    </citation>
    <scope>NUCLEOTIDE SEQUENCE</scope>
    <source>
        <strain evidence="7">CBS 508.74</strain>
    </source>
</reference>
<feature type="region of interest" description="Disordered" evidence="5">
    <location>
        <begin position="119"/>
        <end position="161"/>
    </location>
</feature>
<comment type="caution">
    <text evidence="7">The sequence shown here is derived from an EMBL/GenBank/DDBJ whole genome shotgun (WGS) entry which is preliminary data.</text>
</comment>
<proteinExistence type="predicted"/>
<evidence type="ECO:0000256" key="5">
    <source>
        <dbReference type="SAM" id="MobiDB-lite"/>
    </source>
</evidence>
<sequence length="2113" mass="232609">MDTPLAQADAVRSAVSSVATCSPTTLALLKSLLLLKDDASAAANSTRSKPNTVARTASKRAKPTNVRADSALSIREKATLATHVVNATLKALGEAARPSPIPVSLADRTTQEDLVKAATKNGLRRSSSMPMSPLQPRSLNRQSTSPVAAKHARSPSKPANNTNILSTVECARVALTVLRQLSATGKISLPELQLESGMSALVGRLIALGLHEQAVNELRVLTRRLQGTTESGPKKSTKTAGSESKNAAHSFSDLLDFSTVKASGQLLLLIVTTQIQSLRILASTKKPTAIEAALPYLQPDHGSSPIKLLLAAAGEKGADVEKIARQMETVAQCLLSLTPNVSSKDDSLGQESRLSVSPQTALLLQTFALEARLHWWRLAKHKGDTEKDVMVPMSRCLGAYIRRTSQNPKASYAACLNMFTRVSQQLHSHELQLPKGSKLPLASIYQMLVTLSRDAHLLSDAVSWAAKLREAVDAKAESIAKTCSLTAQLLSLHLMQPTKYLLSDQLLRELVEGIQGPLRGDSVELDELLTNVCAVRKSAMNILFTLAKSNSTEKVFGPSPVVRDLLETFILQCPRFCLRWLGKPPGPKGITKDYLRYEQRRRLMLQYLQHILDSAFVTIRTCLDQGRLSWDLVDSILSDCTTLLDYAGSPATPDPVTSPFVKISHFYYLQYSSLRQQSTDPKDAAPLRALRRSVECVKNRPGAEKEKAQLTLKLERMADVCKTMGKGEEALGALQAIRASLLEDGVLKSIANSLDTESPATAWNGSEKAEALSRALLSISKMEHAWVDWTVNLPEPERAAALEHRVRFILLREGMKEPQVLLEHPVVDQLLRIYVPSRYPIRRLRVLLTLLCSALGRLDKASELISVTKDAAQLEDQGNLGEDSGLATFLPHMRTLYTSLAAAVDAYCDSDALQKSIYAWRNMIETCRDRAMLEKAVDDLPGLLNYLQSVADFLRMKGRDGLLADTLGLMADIVRVADGSRAEDIVQYSSCLALQYTNLGQSSRAEQVFLKTQEYIGAQLRAETLAHFHLTFTEHNLAICNFRLAEDHLSLAQHAFKADTPLQRHGRAERKRLVAKACYLYSVLALERGDSHHALVYARESVRNLFQDWVKLESRLARGTATKQSHIEDHNIDISATELTGNTERQGLGPEYWRLFYALYRNVFWLSSVYAHIGMFQETMYYAEQALKMAQTVSSDFYNAQCSAWIGSLLWRAAKAERSLEMLQKAAALLQNDDHSYSSATLACHLSSMYLSQNDLEGAELLLAKAEAIAQQLAAIPSSLLAAESVSEVAVVEDKIARLQITDKPPKAARKTTRQPSVKKQTKVLATSKAKGTVTLTPGRLIEDAQLAKLKSSILVQKAVSMLSRRDWAGAQSALGEATAASKASSLLSMRQVAMASCLLGMSLEQMAQDPVFSVIQDSTISFPALSGTDKIALARSPAKAASPRKVRSAAAAGQRDPTCETAPRLYVENLREAHDYLLQAHSVAASSGDASYIHKISGMLQNVGLFLTAVSTKSKTTTHSAQTSYCVELARNLIWHRERKAILQEKNAIKNDGTEWPPAFSSAASRRSSLGFTLDLHKVQRDYIDIVPKDWNVISISLSEGNHDLCITKLQAGQTPFVLRLPLERASSRDADSDVFDFEQGRSELLDIVKQINKTCHDSRDMSVKGAKSAWWAEREALDERLRALLENVEQIWLGGFRGIFSQHVRQQDLLGKFHKDFLAILDKHLPSRRQVRGKKSKAAPNLRATLDTNILDLFIGLGDATKPDSDFDDELNDLLYFVVDILQFHGERNAYDEIDFDSMVVETFDALQAYHSAAKTTDNSSCSRFHTVLLLDKALHAFPWESLPCMQGLAISRMPSLACLRRLILDQQQQQQQQQQQTLVNNSKTCEEDEANSGVSQEGHHISLSRGTYILNPSGDLTSTQSTFSQPLETHVPPPCSSSCGRDEQAQWKRITGRAPSEDEFSNALTGSDILLYFGHGSGAQYIRSRTIRHLSPRCKATVLLMGCSSAALVEAGEFEPSGPVWNYMLAGCPAVVGTLWDVTDRDIDRFAGGCLERWGVLPRGSVTRTEKGEEGSEKMSLVQAVREAKADCKFRFVTAAAVVIYGVPVYIDRG</sequence>
<organism evidence="7 8">
    <name type="scientific">Canariomyces notabilis</name>
    <dbReference type="NCBI Taxonomy" id="2074819"/>
    <lineage>
        <taxon>Eukaryota</taxon>
        <taxon>Fungi</taxon>
        <taxon>Dikarya</taxon>
        <taxon>Ascomycota</taxon>
        <taxon>Pezizomycotina</taxon>
        <taxon>Sordariomycetes</taxon>
        <taxon>Sordariomycetidae</taxon>
        <taxon>Sordariales</taxon>
        <taxon>Chaetomiaceae</taxon>
        <taxon>Canariomyces</taxon>
    </lineage>
</organism>
<evidence type="ECO:0000256" key="2">
    <source>
        <dbReference type="ARBA" id="ARBA00012489"/>
    </source>
</evidence>
<name>A0AAN6TIX3_9PEZI</name>
<gene>
    <name evidence="7" type="ORF">N656DRAFT_776284</name>
</gene>
<dbReference type="GO" id="GO:0072686">
    <property type="term" value="C:mitotic spindle"/>
    <property type="evidence" value="ECO:0007669"/>
    <property type="project" value="TreeGrafter"/>
</dbReference>
<dbReference type="GO" id="GO:0006508">
    <property type="term" value="P:proteolysis"/>
    <property type="evidence" value="ECO:0007669"/>
    <property type="project" value="InterPro"/>
</dbReference>
<protein>
    <recommendedName>
        <fullName evidence="2">separase</fullName>
        <ecNumber evidence="2">3.4.22.49</ecNumber>
    </recommendedName>
</protein>
<evidence type="ECO:0000256" key="1">
    <source>
        <dbReference type="ARBA" id="ARBA00000451"/>
    </source>
</evidence>
<dbReference type="GO" id="GO:0051307">
    <property type="term" value="P:meiotic chromosome separation"/>
    <property type="evidence" value="ECO:0007669"/>
    <property type="project" value="TreeGrafter"/>
</dbReference>
<feature type="region of interest" description="Disordered" evidence="5">
    <location>
        <begin position="226"/>
        <end position="245"/>
    </location>
</feature>
<feature type="region of interest" description="Disordered" evidence="5">
    <location>
        <begin position="42"/>
        <end position="68"/>
    </location>
</feature>
<evidence type="ECO:0000259" key="6">
    <source>
        <dbReference type="PROSITE" id="PS51700"/>
    </source>
</evidence>
<dbReference type="GO" id="GO:0005634">
    <property type="term" value="C:nucleus"/>
    <property type="evidence" value="ECO:0007669"/>
    <property type="project" value="InterPro"/>
</dbReference>
<dbReference type="InterPro" id="IPR030397">
    <property type="entry name" value="SEPARIN_core_dom"/>
</dbReference>
<feature type="compositionally biased region" description="Polar residues" evidence="5">
    <location>
        <begin position="1918"/>
        <end position="1930"/>
    </location>
</feature>
<dbReference type="SUPFAM" id="SSF48452">
    <property type="entry name" value="TPR-like"/>
    <property type="match status" value="1"/>
</dbReference>
<dbReference type="PROSITE" id="PS51700">
    <property type="entry name" value="SEPARIN"/>
    <property type="match status" value="1"/>
</dbReference>
<keyword evidence="4" id="KW-0159">Chromosome partition</keyword>
<keyword evidence="8" id="KW-1185">Reference proteome</keyword>
<evidence type="ECO:0000256" key="4">
    <source>
        <dbReference type="ARBA" id="ARBA00022829"/>
    </source>
</evidence>
<dbReference type="RefSeq" id="XP_064672766.1">
    <property type="nucleotide sequence ID" value="XM_064814607.1"/>
</dbReference>